<dbReference type="AlphaFoldDB" id="A0A2S4PJZ3"/>
<dbReference type="EMBL" id="PEDP01003039">
    <property type="protein sequence ID" value="POS82359.1"/>
    <property type="molecule type" value="Genomic_DNA"/>
</dbReference>
<evidence type="ECO:0000313" key="1">
    <source>
        <dbReference type="EMBL" id="POS82359.1"/>
    </source>
</evidence>
<dbReference type="InterPro" id="IPR001544">
    <property type="entry name" value="Aminotrans_IV"/>
</dbReference>
<protein>
    <submittedName>
        <fullName evidence="1">Uncharacterized protein</fullName>
    </submittedName>
</protein>
<evidence type="ECO:0000313" key="2">
    <source>
        <dbReference type="Proteomes" id="UP000237438"/>
    </source>
</evidence>
<name>A0A2S4PJZ3_9PEZI</name>
<dbReference type="Proteomes" id="UP000237438">
    <property type="component" value="Unassembled WGS sequence"/>
</dbReference>
<dbReference type="Gene3D" id="3.20.10.10">
    <property type="entry name" value="D-amino Acid Aminotransferase, subunit A, domain 2"/>
    <property type="match status" value="1"/>
</dbReference>
<reference evidence="1 2" key="1">
    <citation type="submission" date="2017-10" db="EMBL/GenBank/DDBJ databases">
        <title>Development of genomic resources for the powdery mildew, Erysiphe pulchra.</title>
        <authorList>
            <person name="Wadl P.A."/>
            <person name="Mack B.M."/>
            <person name="Moore G."/>
            <person name="Beltz S.B."/>
        </authorList>
    </citation>
    <scope>NUCLEOTIDE SEQUENCE [LARGE SCALE GENOMIC DNA]</scope>
    <source>
        <strain evidence="1">Cflorida</strain>
    </source>
</reference>
<comment type="caution">
    <text evidence="1">The sequence shown here is derived from an EMBL/GenBank/DDBJ whole genome shotgun (WGS) entry which is preliminary data.</text>
</comment>
<dbReference type="GO" id="GO:0003824">
    <property type="term" value="F:catalytic activity"/>
    <property type="evidence" value="ECO:0007669"/>
    <property type="project" value="InterPro"/>
</dbReference>
<accession>A0A2S4PJZ3</accession>
<dbReference type="Pfam" id="PF01063">
    <property type="entry name" value="Aminotran_4"/>
    <property type="match status" value="1"/>
</dbReference>
<dbReference type="InterPro" id="IPR036038">
    <property type="entry name" value="Aminotransferase-like"/>
</dbReference>
<dbReference type="InterPro" id="IPR043132">
    <property type="entry name" value="BCAT-like_C"/>
</dbReference>
<dbReference type="STRING" id="225359.A0A2S4PJZ3"/>
<dbReference type="SUPFAM" id="SSF56752">
    <property type="entry name" value="D-aminoacid aminotransferase-like PLP-dependent enzymes"/>
    <property type="match status" value="1"/>
</dbReference>
<gene>
    <name evidence="1" type="ORF">EPUL_004721</name>
</gene>
<sequence>MSDLNHHDFQIFTTLRYDRLCQPLQYPTNSKGSLVFLYMPFYHQRRLVEACKYFGWSSALAKVQDCGKFISDIQNFICTYVSEDYDLSSPLRIKVIVCKAGSIIFEGEPTATINFQNLYPLSLGDLLRTARRAHSDSHIYVLHVSRRKIHPFPHSRFKTTYRRHYYLAQKEVGILHELNRNEVLLTNTSDEVMEGSYSSVYFFRRGQWVTPPLESGGQDGTTRKWALSRRLCVERKIMFESLVNGEHCCISNGVRGFHIAMVKLT</sequence>
<keyword evidence="2" id="KW-1185">Reference proteome</keyword>
<proteinExistence type="predicted"/>
<dbReference type="OrthoDB" id="5288718at2759"/>
<organism evidence="1 2">
    <name type="scientific">Erysiphe pulchra</name>
    <dbReference type="NCBI Taxonomy" id="225359"/>
    <lineage>
        <taxon>Eukaryota</taxon>
        <taxon>Fungi</taxon>
        <taxon>Dikarya</taxon>
        <taxon>Ascomycota</taxon>
        <taxon>Pezizomycotina</taxon>
        <taxon>Leotiomycetes</taxon>
        <taxon>Erysiphales</taxon>
        <taxon>Erysiphaceae</taxon>
        <taxon>Erysiphe</taxon>
    </lineage>
</organism>